<dbReference type="NCBIfam" id="NF009150">
    <property type="entry name" value="PRK12497.1-3"/>
    <property type="match status" value="1"/>
</dbReference>
<evidence type="ECO:0000313" key="4">
    <source>
        <dbReference type="Proteomes" id="UP000620327"/>
    </source>
</evidence>
<organism evidence="3 4">
    <name type="scientific">Dysosmobacter segnis</name>
    <dbReference type="NCBI Taxonomy" id="2763042"/>
    <lineage>
        <taxon>Bacteria</taxon>
        <taxon>Bacillati</taxon>
        <taxon>Bacillota</taxon>
        <taxon>Clostridia</taxon>
        <taxon>Eubacteriales</taxon>
        <taxon>Oscillospiraceae</taxon>
        <taxon>Dysosmobacter</taxon>
    </lineage>
</organism>
<name>A0A923S6M6_9FIRM</name>
<dbReference type="PANTHER" id="PTHR34039">
    <property type="entry name" value="UPF0102 PROTEIN YRAN"/>
    <property type="match status" value="1"/>
</dbReference>
<comment type="similarity">
    <text evidence="1 2">Belongs to the UPF0102 family.</text>
</comment>
<dbReference type="AlphaFoldDB" id="A0A923S6M6"/>
<dbReference type="GO" id="GO:0003676">
    <property type="term" value="F:nucleic acid binding"/>
    <property type="evidence" value="ECO:0007669"/>
    <property type="project" value="InterPro"/>
</dbReference>
<dbReference type="Pfam" id="PF02021">
    <property type="entry name" value="UPF0102"/>
    <property type="match status" value="1"/>
</dbReference>
<comment type="caution">
    <text evidence="3">The sequence shown here is derived from an EMBL/GenBank/DDBJ whole genome shotgun (WGS) entry which is preliminary data.</text>
</comment>
<evidence type="ECO:0000256" key="2">
    <source>
        <dbReference type="HAMAP-Rule" id="MF_00048"/>
    </source>
</evidence>
<evidence type="ECO:0000313" key="3">
    <source>
        <dbReference type="EMBL" id="MBC5769731.1"/>
    </source>
</evidence>
<dbReference type="Gene3D" id="3.40.1350.10">
    <property type="match status" value="1"/>
</dbReference>
<reference evidence="3" key="1">
    <citation type="submission" date="2020-08" db="EMBL/GenBank/DDBJ databases">
        <title>Genome public.</title>
        <authorList>
            <person name="Liu C."/>
            <person name="Sun Q."/>
        </authorList>
    </citation>
    <scope>NUCLEOTIDE SEQUENCE</scope>
    <source>
        <strain evidence="3">BX15</strain>
    </source>
</reference>
<dbReference type="InterPro" id="IPR003509">
    <property type="entry name" value="UPF0102_YraN-like"/>
</dbReference>
<dbReference type="HAMAP" id="MF_00048">
    <property type="entry name" value="UPF0102"/>
    <property type="match status" value="1"/>
</dbReference>
<proteinExistence type="inferred from homology"/>
<gene>
    <name evidence="3" type="ORF">H8Z83_05250</name>
</gene>
<dbReference type="SUPFAM" id="SSF52980">
    <property type="entry name" value="Restriction endonuclease-like"/>
    <property type="match status" value="1"/>
</dbReference>
<dbReference type="Proteomes" id="UP000620327">
    <property type="component" value="Unassembled WGS sequence"/>
</dbReference>
<dbReference type="RefSeq" id="WP_187014073.1">
    <property type="nucleotide sequence ID" value="NZ_JACOQI010000003.1"/>
</dbReference>
<sequence length="118" mass="13239">MGKTQSAGNRGEAAVARYLRQKGYTLLESQWRCRFGELDLVAKDKRGLLCIVEVKLRGSGSIALPREFVDGRKQQRLRSAAELYLAANELDVPVRFDVAEVYDEGGSLRISYIENAFI</sequence>
<dbReference type="EMBL" id="JACOQI010000003">
    <property type="protein sequence ID" value="MBC5769731.1"/>
    <property type="molecule type" value="Genomic_DNA"/>
</dbReference>
<dbReference type="PANTHER" id="PTHR34039:SF1">
    <property type="entry name" value="UPF0102 PROTEIN YRAN"/>
    <property type="match status" value="1"/>
</dbReference>
<evidence type="ECO:0000256" key="1">
    <source>
        <dbReference type="ARBA" id="ARBA00006738"/>
    </source>
</evidence>
<accession>A0A923S6M6</accession>
<dbReference type="CDD" id="cd20736">
    <property type="entry name" value="PoNe_Nuclease"/>
    <property type="match status" value="1"/>
</dbReference>
<dbReference type="InterPro" id="IPR011335">
    <property type="entry name" value="Restrct_endonuc-II-like"/>
</dbReference>
<keyword evidence="4" id="KW-1185">Reference proteome</keyword>
<protein>
    <recommendedName>
        <fullName evidence="2">UPF0102 protein H8Z83_05250</fullName>
    </recommendedName>
</protein>
<dbReference type="InterPro" id="IPR011856">
    <property type="entry name" value="tRNA_endonuc-like_dom_sf"/>
</dbReference>